<dbReference type="InterPro" id="IPR043128">
    <property type="entry name" value="Rev_trsase/Diguanyl_cyclase"/>
</dbReference>
<keyword evidence="1" id="KW-0695">RNA-directed DNA polymerase</keyword>
<dbReference type="OrthoDB" id="2431547at2759"/>
<reference evidence="1 2" key="1">
    <citation type="submission" date="2019-08" db="EMBL/GenBank/DDBJ databases">
        <title>Draft genome sequences of two oriental melons (Cucumis melo L. var makuwa).</title>
        <authorList>
            <person name="Kwon S.-Y."/>
        </authorList>
    </citation>
    <scope>NUCLEOTIDE SEQUENCE [LARGE SCALE GENOMIC DNA]</scope>
    <source>
        <strain evidence="2">cv. SW 3</strain>
        <tissue evidence="1">Leaf</tissue>
    </source>
</reference>
<dbReference type="Gene3D" id="3.30.70.270">
    <property type="match status" value="1"/>
</dbReference>
<protein>
    <submittedName>
        <fullName evidence="1">RNA-directed DNA polymerase-like protein</fullName>
    </submittedName>
</protein>
<dbReference type="PANTHER" id="PTHR24559">
    <property type="entry name" value="TRANSPOSON TY3-I GAG-POL POLYPROTEIN"/>
    <property type="match status" value="1"/>
</dbReference>
<dbReference type="SUPFAM" id="SSF56672">
    <property type="entry name" value="DNA/RNA polymerases"/>
    <property type="match status" value="1"/>
</dbReference>
<evidence type="ECO:0000313" key="1">
    <source>
        <dbReference type="EMBL" id="KAA0050155.1"/>
    </source>
</evidence>
<evidence type="ECO:0000313" key="2">
    <source>
        <dbReference type="Proteomes" id="UP000321393"/>
    </source>
</evidence>
<dbReference type="Gene3D" id="3.10.10.10">
    <property type="entry name" value="HIV Type 1 Reverse Transcriptase, subunit A, domain 1"/>
    <property type="match status" value="1"/>
</dbReference>
<name>A0A5A7U975_CUCMM</name>
<organism evidence="1 2">
    <name type="scientific">Cucumis melo var. makuwa</name>
    <name type="common">Oriental melon</name>
    <dbReference type="NCBI Taxonomy" id="1194695"/>
    <lineage>
        <taxon>Eukaryota</taxon>
        <taxon>Viridiplantae</taxon>
        <taxon>Streptophyta</taxon>
        <taxon>Embryophyta</taxon>
        <taxon>Tracheophyta</taxon>
        <taxon>Spermatophyta</taxon>
        <taxon>Magnoliopsida</taxon>
        <taxon>eudicotyledons</taxon>
        <taxon>Gunneridae</taxon>
        <taxon>Pentapetalae</taxon>
        <taxon>rosids</taxon>
        <taxon>fabids</taxon>
        <taxon>Cucurbitales</taxon>
        <taxon>Cucurbitaceae</taxon>
        <taxon>Benincaseae</taxon>
        <taxon>Cucumis</taxon>
    </lineage>
</organism>
<dbReference type="PANTHER" id="PTHR24559:SF436">
    <property type="entry name" value="RNA-DIRECTED DNA POLYMERASE HOMOLOG"/>
    <property type="match status" value="1"/>
</dbReference>
<dbReference type="AlphaFoldDB" id="A0A5A7U975"/>
<dbReference type="EMBL" id="SSTE01011930">
    <property type="protein sequence ID" value="KAA0050155.1"/>
    <property type="molecule type" value="Genomic_DNA"/>
</dbReference>
<dbReference type="InterPro" id="IPR043502">
    <property type="entry name" value="DNA/RNA_pol_sf"/>
</dbReference>
<keyword evidence="1" id="KW-0548">Nucleotidyltransferase</keyword>
<dbReference type="InterPro" id="IPR053134">
    <property type="entry name" value="RNA-dir_DNA_polymerase"/>
</dbReference>
<keyword evidence="1" id="KW-0808">Transferase</keyword>
<gene>
    <name evidence="1" type="ORF">E6C27_scaffold675G001870</name>
</gene>
<comment type="caution">
    <text evidence="1">The sequence shown here is derived from an EMBL/GenBank/DDBJ whole genome shotgun (WGS) entry which is preliminary data.</text>
</comment>
<dbReference type="Proteomes" id="UP000321393">
    <property type="component" value="Unassembled WGS sequence"/>
</dbReference>
<sequence length="389" mass="44972">MKVVNSVALPIVGLVKQTMMKLGGWRDFVDFMVVKMDDFDVSCKQNICQPNEFKTISIMQLDKNPTREEPKSTAILLEALGKSGEIVPKDTLCVLEKCHGGMLNSWSKPLPPQRMIDYEIEPLLEAKVPTKNAYRMTPPELAKLWKQLKELLNTEFSRSVQAPYGTPVLFLKRNDRSLRGCINRRTLNKLIVRRKYPLSILTGLFDRSRGAKYFSKSYDQPGCCRWGGNLECQAAFDSLKQAMTEGPILRVADATKSFEGEIERFNYMLREYLHHFVDDKQRNWVQLLNVAQFGHNAQTDLSTRRSQFEIDGSRHFVLSPLVDCPYVGNNLQEEDREVKKILADGVRKGRRPKKEIHKFLVKRKNLPMEVTGREHVEVWKQKIEEFQFC</sequence>
<accession>A0A5A7U975</accession>
<proteinExistence type="predicted"/>
<dbReference type="GO" id="GO:0003964">
    <property type="term" value="F:RNA-directed DNA polymerase activity"/>
    <property type="evidence" value="ECO:0007669"/>
    <property type="project" value="UniProtKB-KW"/>
</dbReference>